<dbReference type="InParanoid" id="A0A3P7FKQ1"/>
<sequence>MTTFHDMYEVGNFESDIFCIHIISSGCVKVSVGVKTMLLPDNIAEQNAYQRLNQPLTRGISSEDAIFNLLSKDIIKQDCHLLGHSQVTNNLGQLTYRFKCAISSAFFHLPFHSLPVTIGLYKCECCFEPVQWFFF</sequence>
<name>A0A3P7FKQ1_WUCBA</name>
<reference evidence="1 2" key="1">
    <citation type="submission" date="2018-11" db="EMBL/GenBank/DDBJ databases">
        <authorList>
            <consortium name="Pathogen Informatics"/>
        </authorList>
    </citation>
    <scope>NUCLEOTIDE SEQUENCE [LARGE SCALE GENOMIC DNA]</scope>
</reference>
<proteinExistence type="predicted"/>
<keyword evidence="2" id="KW-1185">Reference proteome</keyword>
<dbReference type="AlphaFoldDB" id="A0A3P7FKQ1"/>
<dbReference type="Proteomes" id="UP000270924">
    <property type="component" value="Unassembled WGS sequence"/>
</dbReference>
<protein>
    <submittedName>
        <fullName evidence="1">Uncharacterized protein</fullName>
    </submittedName>
</protein>
<dbReference type="EMBL" id="UYWW01002063">
    <property type="protein sequence ID" value="VDM11338.1"/>
    <property type="molecule type" value="Genomic_DNA"/>
</dbReference>
<organism evidence="1 2">
    <name type="scientific">Wuchereria bancrofti</name>
    <dbReference type="NCBI Taxonomy" id="6293"/>
    <lineage>
        <taxon>Eukaryota</taxon>
        <taxon>Metazoa</taxon>
        <taxon>Ecdysozoa</taxon>
        <taxon>Nematoda</taxon>
        <taxon>Chromadorea</taxon>
        <taxon>Rhabditida</taxon>
        <taxon>Spirurina</taxon>
        <taxon>Spiruromorpha</taxon>
        <taxon>Filarioidea</taxon>
        <taxon>Onchocercidae</taxon>
        <taxon>Wuchereria</taxon>
    </lineage>
</organism>
<evidence type="ECO:0000313" key="1">
    <source>
        <dbReference type="EMBL" id="VDM11338.1"/>
    </source>
</evidence>
<accession>A0A3P7FKQ1</accession>
<evidence type="ECO:0000313" key="2">
    <source>
        <dbReference type="Proteomes" id="UP000270924"/>
    </source>
</evidence>
<gene>
    <name evidence="1" type="ORF">WBA_LOCUS4724</name>
</gene>